<proteinExistence type="predicted"/>
<sequence>MLPSFPTPNSCVQVINRSLPPDPAPAQFIESSIYLISVAVFLPLKSSIELLPSDPAPMQFIDQAHLCRFLSSSSKSTCQAIAGEDAIATVRMTISQLFIVIAKSILDLVLLNLLT</sequence>
<dbReference type="Proteomes" id="UP001152523">
    <property type="component" value="Unassembled WGS sequence"/>
</dbReference>
<gene>
    <name evidence="1" type="ORF">CEPIT_LOCUS24380</name>
</gene>
<name>A0AAV0EHQ9_9ASTE</name>
<accession>A0AAV0EHQ9</accession>
<evidence type="ECO:0000313" key="2">
    <source>
        <dbReference type="Proteomes" id="UP001152523"/>
    </source>
</evidence>
<keyword evidence="2" id="KW-1185">Reference proteome</keyword>
<comment type="caution">
    <text evidence="1">The sequence shown here is derived from an EMBL/GenBank/DDBJ whole genome shotgun (WGS) entry which is preliminary data.</text>
</comment>
<dbReference type="EMBL" id="CAMAPF010000924">
    <property type="protein sequence ID" value="CAH9122316.1"/>
    <property type="molecule type" value="Genomic_DNA"/>
</dbReference>
<organism evidence="1 2">
    <name type="scientific">Cuscuta epithymum</name>
    <dbReference type="NCBI Taxonomy" id="186058"/>
    <lineage>
        <taxon>Eukaryota</taxon>
        <taxon>Viridiplantae</taxon>
        <taxon>Streptophyta</taxon>
        <taxon>Embryophyta</taxon>
        <taxon>Tracheophyta</taxon>
        <taxon>Spermatophyta</taxon>
        <taxon>Magnoliopsida</taxon>
        <taxon>eudicotyledons</taxon>
        <taxon>Gunneridae</taxon>
        <taxon>Pentapetalae</taxon>
        <taxon>asterids</taxon>
        <taxon>lamiids</taxon>
        <taxon>Solanales</taxon>
        <taxon>Convolvulaceae</taxon>
        <taxon>Cuscuteae</taxon>
        <taxon>Cuscuta</taxon>
        <taxon>Cuscuta subgen. Cuscuta</taxon>
    </lineage>
</organism>
<reference evidence="1" key="1">
    <citation type="submission" date="2022-07" db="EMBL/GenBank/DDBJ databases">
        <authorList>
            <person name="Macas J."/>
            <person name="Novak P."/>
            <person name="Neumann P."/>
        </authorList>
    </citation>
    <scope>NUCLEOTIDE SEQUENCE</scope>
</reference>
<protein>
    <submittedName>
        <fullName evidence="1">Uncharacterized protein</fullName>
    </submittedName>
</protein>
<dbReference type="AlphaFoldDB" id="A0AAV0EHQ9"/>
<evidence type="ECO:0000313" key="1">
    <source>
        <dbReference type="EMBL" id="CAH9122316.1"/>
    </source>
</evidence>